<evidence type="ECO:0000256" key="1">
    <source>
        <dbReference type="ARBA" id="ARBA00004651"/>
    </source>
</evidence>
<evidence type="ECO:0000313" key="8">
    <source>
        <dbReference type="EMBL" id="EUJ41882.1"/>
    </source>
</evidence>
<dbReference type="STRING" id="1265861.BCAMP_01840"/>
<dbReference type="EMBL" id="AODH01000006">
    <property type="protein sequence ID" value="EUJ41882.1"/>
    <property type="molecule type" value="Genomic_DNA"/>
</dbReference>
<dbReference type="Proteomes" id="UP000019243">
    <property type="component" value="Unassembled WGS sequence"/>
</dbReference>
<reference evidence="8 9" key="1">
    <citation type="submission" date="2012-12" db="EMBL/GenBank/DDBJ databases">
        <title>Novel taxa of Listeriaceae from agricultural environments in the United States.</title>
        <authorList>
            <person name="den Bakker H.C."/>
            <person name="Allred A."/>
            <person name="Warchocki S."/>
            <person name="Wright E.M."/>
            <person name="Burrell A."/>
            <person name="Nightingale K.K."/>
            <person name="Kephart D."/>
            <person name="Wiedmann M."/>
        </authorList>
    </citation>
    <scope>NUCLEOTIDE SEQUENCE [LARGE SCALE GENOMIC DNA]</scope>
    <source>
        <strain evidence="8 9">FSL F6-1037</strain>
    </source>
</reference>
<keyword evidence="5 6" id="KW-0472">Membrane</keyword>
<comment type="subcellular location">
    <subcellularLocation>
        <location evidence="1">Cell membrane</location>
        <topology evidence="1">Multi-pass membrane protein</topology>
    </subcellularLocation>
</comment>
<dbReference type="GO" id="GO:0016301">
    <property type="term" value="F:kinase activity"/>
    <property type="evidence" value="ECO:0007669"/>
    <property type="project" value="UniProtKB-KW"/>
</dbReference>
<keyword evidence="2" id="KW-1003">Cell membrane</keyword>
<evidence type="ECO:0000256" key="4">
    <source>
        <dbReference type="ARBA" id="ARBA00022989"/>
    </source>
</evidence>
<evidence type="ECO:0000256" key="2">
    <source>
        <dbReference type="ARBA" id="ARBA00022475"/>
    </source>
</evidence>
<feature type="transmembrane region" description="Helical" evidence="6">
    <location>
        <begin position="179"/>
        <end position="197"/>
    </location>
</feature>
<gene>
    <name evidence="8" type="ORF">BCAMP_01840</name>
</gene>
<dbReference type="InterPro" id="IPR029151">
    <property type="entry name" value="Sensor-like_sf"/>
</dbReference>
<dbReference type="RefSeq" id="WP_198015676.1">
    <property type="nucleotide sequence ID" value="NZ_AODH01000006.1"/>
</dbReference>
<evidence type="ECO:0000256" key="6">
    <source>
        <dbReference type="SAM" id="Phobius"/>
    </source>
</evidence>
<protein>
    <submittedName>
        <fullName evidence="8">Putative two-component sensor histidine kinase</fullName>
    </submittedName>
</protein>
<evidence type="ECO:0000259" key="7">
    <source>
        <dbReference type="Pfam" id="PF17203"/>
    </source>
</evidence>
<proteinExistence type="predicted"/>
<dbReference type="GO" id="GO:0005886">
    <property type="term" value="C:plasma membrane"/>
    <property type="evidence" value="ECO:0007669"/>
    <property type="project" value="UniProtKB-SubCell"/>
</dbReference>
<keyword evidence="4 6" id="KW-1133">Transmembrane helix</keyword>
<dbReference type="SUPFAM" id="SSF103190">
    <property type="entry name" value="Sensory domain-like"/>
    <property type="match status" value="1"/>
</dbReference>
<dbReference type="Pfam" id="PF17203">
    <property type="entry name" value="sCache_3_2"/>
    <property type="match status" value="1"/>
</dbReference>
<sequence>MKFMKKGISLWLLLSVIFIAVLIVSNTVVYGLIIHENKKQIKKEEEKLLLGIGKQLAIEDSIKRALQSNKSSVALEQYTNKIAEIHGLDFVVIMNMDGIRLTHPNTNEIGQRFEGGDEKEALLGKEQISISNGTLGQSLRGFVPIFSGSEQIGVVAIGIKLPNLEALVEHASEEYACSLTISILIALMGSSLVAYYLKRQLLNLEPKEITRLLEERNAMLNETKDVILVTDNQRIITLANTAAKTLYVQLGGEFSLLEGKGIDVLIQDNDHYDFKKKDEQLYRQNGQDYLISIAPIVVRKKTVGFIVFFAKCNCITISYGSIGEYNLVCIDITK</sequence>
<organism evidence="8 9">
    <name type="scientific">Brochothrix campestris FSL F6-1037</name>
    <dbReference type="NCBI Taxonomy" id="1265861"/>
    <lineage>
        <taxon>Bacteria</taxon>
        <taxon>Bacillati</taxon>
        <taxon>Bacillota</taxon>
        <taxon>Bacilli</taxon>
        <taxon>Bacillales</taxon>
        <taxon>Listeriaceae</taxon>
        <taxon>Brochothrix</taxon>
    </lineage>
</organism>
<comment type="caution">
    <text evidence="8">The sequence shown here is derived from an EMBL/GenBank/DDBJ whole genome shotgun (WGS) entry which is preliminary data.</text>
</comment>
<dbReference type="Gene3D" id="3.30.450.20">
    <property type="entry name" value="PAS domain"/>
    <property type="match status" value="2"/>
</dbReference>
<dbReference type="AlphaFoldDB" id="W7CY67"/>
<evidence type="ECO:0000256" key="3">
    <source>
        <dbReference type="ARBA" id="ARBA00022692"/>
    </source>
</evidence>
<accession>W7CY67</accession>
<name>W7CY67_9LIST</name>
<dbReference type="PATRIC" id="fig|1265861.3.peg.356"/>
<feature type="domain" description="Single cache" evidence="7">
    <location>
        <begin position="38"/>
        <end position="170"/>
    </location>
</feature>
<keyword evidence="9" id="KW-1185">Reference proteome</keyword>
<keyword evidence="8" id="KW-0808">Transferase</keyword>
<dbReference type="InterPro" id="IPR033463">
    <property type="entry name" value="sCache_3"/>
</dbReference>
<keyword evidence="8" id="KW-0418">Kinase</keyword>
<evidence type="ECO:0000256" key="5">
    <source>
        <dbReference type="ARBA" id="ARBA00023136"/>
    </source>
</evidence>
<evidence type="ECO:0000313" key="9">
    <source>
        <dbReference type="Proteomes" id="UP000019243"/>
    </source>
</evidence>
<keyword evidence="3 6" id="KW-0812">Transmembrane</keyword>